<evidence type="ECO:0000256" key="1">
    <source>
        <dbReference type="ARBA" id="ARBA00022723"/>
    </source>
</evidence>
<proteinExistence type="predicted"/>
<dbReference type="STRING" id="35608.A0A2U1NUQ2"/>
<keyword evidence="1" id="KW-0479">Metal-binding</keyword>
<evidence type="ECO:0000259" key="5">
    <source>
        <dbReference type="SMART" id="SM00249"/>
    </source>
</evidence>
<dbReference type="InterPro" id="IPR001965">
    <property type="entry name" value="Znf_PHD"/>
</dbReference>
<sequence>MEEINHFSHKEHSLKLIDWEMILSIIGVDGCDGEGKSGGGAVGCDICEEPLSNGDSAYACIQQRITRGFDYFINEKDDGRIFNACSNCCFAEFARKAKADAIKEEAKIKIEHKSHPQHPLTLKLRPASFHCDACNAKDEGLFYECDTCDFWIHKSCATLAPTINLPHHHPKHPLVLVYSLPEKFYRYPYYCKFCNKYVRRDEWLYHCGNCRFFAHIKCALKAEITSRDDPSTSAASDDVHSLLHFPMLEAFTDPLKLLHSNIIAQDDKETTEINHWSHPAHPLVLNVEDPQGNNRIPDINSGDPIKVCYACVRPLSFPYYSCKEDGCSIFTDLHKYCAHLPRTLQYQLHPDHTLHLVDTWGRNNFYRCNGCHSYGNTFAYECKTNCNFYLCANCAFLPITIKHESHNHRLTQLIDPQVICNACDQWFGGISYACKDCDFILGMYCAMRSPKSLAHRYCKGHEIPFTYPPVEDHPEDFYCDICEEEMNPNFPLYHCHNHKSRSSFHRDCISRIDYYENVWYGGTRTRSYHKHPLTYVRRRKTPKYVCSVCNQDINGRLVLECRAKTCNFNICYDCDRNKKW</sequence>
<dbReference type="SMART" id="SM00249">
    <property type="entry name" value="PHD"/>
    <property type="match status" value="2"/>
</dbReference>
<organism evidence="6 7">
    <name type="scientific">Artemisia annua</name>
    <name type="common">Sweet wormwood</name>
    <dbReference type="NCBI Taxonomy" id="35608"/>
    <lineage>
        <taxon>Eukaryota</taxon>
        <taxon>Viridiplantae</taxon>
        <taxon>Streptophyta</taxon>
        <taxon>Embryophyta</taxon>
        <taxon>Tracheophyta</taxon>
        <taxon>Spermatophyta</taxon>
        <taxon>Magnoliopsida</taxon>
        <taxon>eudicotyledons</taxon>
        <taxon>Gunneridae</taxon>
        <taxon>Pentapetalae</taxon>
        <taxon>asterids</taxon>
        <taxon>campanulids</taxon>
        <taxon>Asterales</taxon>
        <taxon>Asteraceae</taxon>
        <taxon>Asteroideae</taxon>
        <taxon>Anthemideae</taxon>
        <taxon>Artemisiinae</taxon>
        <taxon>Artemisia</taxon>
    </lineage>
</organism>
<keyword evidence="7" id="KW-1185">Reference proteome</keyword>
<dbReference type="EMBL" id="PKPP01002150">
    <property type="protein sequence ID" value="PWA77263.1"/>
    <property type="molecule type" value="Genomic_DNA"/>
</dbReference>
<evidence type="ECO:0000256" key="3">
    <source>
        <dbReference type="ARBA" id="ARBA00022771"/>
    </source>
</evidence>
<comment type="caution">
    <text evidence="6">The sequence shown here is derived from an EMBL/GenBank/DDBJ whole genome shotgun (WGS) entry which is preliminary data.</text>
</comment>
<dbReference type="GO" id="GO:0008270">
    <property type="term" value="F:zinc ion binding"/>
    <property type="evidence" value="ECO:0007669"/>
    <property type="project" value="UniProtKB-KW"/>
</dbReference>
<dbReference type="OrthoDB" id="1250449at2759"/>
<reference evidence="6 7" key="1">
    <citation type="journal article" date="2018" name="Mol. Plant">
        <title>The genome of Artemisia annua provides insight into the evolution of Asteraceae family and artemisinin biosynthesis.</title>
        <authorList>
            <person name="Shen Q."/>
            <person name="Zhang L."/>
            <person name="Liao Z."/>
            <person name="Wang S."/>
            <person name="Yan T."/>
            <person name="Shi P."/>
            <person name="Liu M."/>
            <person name="Fu X."/>
            <person name="Pan Q."/>
            <person name="Wang Y."/>
            <person name="Lv Z."/>
            <person name="Lu X."/>
            <person name="Zhang F."/>
            <person name="Jiang W."/>
            <person name="Ma Y."/>
            <person name="Chen M."/>
            <person name="Hao X."/>
            <person name="Li L."/>
            <person name="Tang Y."/>
            <person name="Lv G."/>
            <person name="Zhou Y."/>
            <person name="Sun X."/>
            <person name="Brodelius P.E."/>
            <person name="Rose J.K.C."/>
            <person name="Tang K."/>
        </authorList>
    </citation>
    <scope>NUCLEOTIDE SEQUENCE [LARGE SCALE GENOMIC DNA]</scope>
    <source>
        <strain evidence="7">cv. Huhao1</strain>
        <tissue evidence="6">Leaf</tissue>
    </source>
</reference>
<dbReference type="PANTHER" id="PTHR32410:SF216">
    <property type="entry name" value="PHORBOL-ESTER_DAG-TYPE DOMAIN-CONTAINING PROTEIN"/>
    <property type="match status" value="1"/>
</dbReference>
<gene>
    <name evidence="6" type="ORF">CTI12_AA226110</name>
</gene>
<dbReference type="Pfam" id="PF03107">
    <property type="entry name" value="C1_2"/>
    <property type="match status" value="4"/>
</dbReference>
<dbReference type="AlphaFoldDB" id="A0A2U1NUQ2"/>
<feature type="domain" description="Zinc finger PHD-type" evidence="5">
    <location>
        <begin position="419"/>
        <end position="483"/>
    </location>
</feature>
<protein>
    <submittedName>
        <fullName evidence="6">C1-like protein</fullName>
    </submittedName>
</protein>
<dbReference type="InterPro" id="IPR004146">
    <property type="entry name" value="DC1"/>
</dbReference>
<evidence type="ECO:0000256" key="2">
    <source>
        <dbReference type="ARBA" id="ARBA00022737"/>
    </source>
</evidence>
<feature type="domain" description="Zinc finger PHD-type" evidence="5">
    <location>
        <begin position="130"/>
        <end position="195"/>
    </location>
</feature>
<evidence type="ECO:0000313" key="7">
    <source>
        <dbReference type="Proteomes" id="UP000245207"/>
    </source>
</evidence>
<accession>A0A2U1NUQ2</accession>
<dbReference type="PANTHER" id="PTHR32410">
    <property type="entry name" value="CYSTEINE/HISTIDINE-RICH C1 DOMAIN FAMILY PROTEIN"/>
    <property type="match status" value="1"/>
</dbReference>
<evidence type="ECO:0000256" key="4">
    <source>
        <dbReference type="ARBA" id="ARBA00022833"/>
    </source>
</evidence>
<dbReference type="InterPro" id="IPR053192">
    <property type="entry name" value="Vacuole_Formation_Reg"/>
</dbReference>
<dbReference type="Proteomes" id="UP000245207">
    <property type="component" value="Unassembled WGS sequence"/>
</dbReference>
<evidence type="ECO:0000313" key="6">
    <source>
        <dbReference type="EMBL" id="PWA77263.1"/>
    </source>
</evidence>
<name>A0A2U1NUQ2_ARTAN</name>
<keyword evidence="3" id="KW-0863">Zinc-finger</keyword>
<dbReference type="SUPFAM" id="SSF57889">
    <property type="entry name" value="Cysteine-rich domain"/>
    <property type="match status" value="4"/>
</dbReference>
<dbReference type="InterPro" id="IPR046349">
    <property type="entry name" value="C1-like_sf"/>
</dbReference>
<keyword evidence="2" id="KW-0677">Repeat</keyword>
<keyword evidence="4" id="KW-0862">Zinc</keyword>